<keyword evidence="9" id="KW-0732">Signal</keyword>
<dbReference type="Gene3D" id="1.20.1070.10">
    <property type="entry name" value="Rhodopsin 7-helix transmembrane proteins"/>
    <property type="match status" value="1"/>
</dbReference>
<evidence type="ECO:0000313" key="12">
    <source>
        <dbReference type="Proteomes" id="UP001607302"/>
    </source>
</evidence>
<name>A0ABD2BDW9_VESSQ</name>
<dbReference type="EMBL" id="JAUDFV010000110">
    <property type="protein sequence ID" value="KAL2730931.1"/>
    <property type="molecule type" value="Genomic_DNA"/>
</dbReference>
<feature type="transmembrane region" description="Helical" evidence="8">
    <location>
        <begin position="192"/>
        <end position="214"/>
    </location>
</feature>
<dbReference type="PROSITE" id="PS50261">
    <property type="entry name" value="G_PROTEIN_RECEP_F2_4"/>
    <property type="match status" value="1"/>
</dbReference>
<feature type="domain" description="G-protein coupled receptors family 2 profile 2" evidence="10">
    <location>
        <begin position="82"/>
        <end position="267"/>
    </location>
</feature>
<dbReference type="GO" id="GO:0016020">
    <property type="term" value="C:membrane"/>
    <property type="evidence" value="ECO:0007669"/>
    <property type="project" value="UniProtKB-SubCell"/>
</dbReference>
<keyword evidence="5 8" id="KW-0472">Membrane</keyword>
<feature type="transmembrane region" description="Helical" evidence="8">
    <location>
        <begin position="119"/>
        <end position="139"/>
    </location>
</feature>
<evidence type="ECO:0000256" key="5">
    <source>
        <dbReference type="ARBA" id="ARBA00023136"/>
    </source>
</evidence>
<evidence type="ECO:0000313" key="11">
    <source>
        <dbReference type="EMBL" id="KAL2730931.1"/>
    </source>
</evidence>
<reference evidence="11 12" key="1">
    <citation type="journal article" date="2024" name="Ann. Entomol. Soc. Am.">
        <title>Genomic analyses of the southern and eastern yellowjacket wasps (Hymenoptera: Vespidae) reveal evolutionary signatures of social life.</title>
        <authorList>
            <person name="Catto M.A."/>
            <person name="Caine P.B."/>
            <person name="Orr S.E."/>
            <person name="Hunt B.G."/>
            <person name="Goodisman M.A.D."/>
        </authorList>
    </citation>
    <scope>NUCLEOTIDE SEQUENCE [LARGE SCALE GENOMIC DNA]</scope>
    <source>
        <strain evidence="11">233</strain>
        <tissue evidence="11">Head and thorax</tissue>
    </source>
</reference>
<keyword evidence="12" id="KW-1185">Reference proteome</keyword>
<evidence type="ECO:0000256" key="4">
    <source>
        <dbReference type="ARBA" id="ARBA00023040"/>
    </source>
</evidence>
<keyword evidence="7" id="KW-0807">Transducer</keyword>
<keyword evidence="4" id="KW-0297">G-protein coupled receptor</keyword>
<evidence type="ECO:0000256" key="3">
    <source>
        <dbReference type="ARBA" id="ARBA00022989"/>
    </source>
</evidence>
<comment type="subcellular location">
    <subcellularLocation>
        <location evidence="1">Membrane</location>
        <topology evidence="1">Multi-pass membrane protein</topology>
    </subcellularLocation>
</comment>
<gene>
    <name evidence="11" type="ORF">V1478_005344</name>
</gene>
<keyword evidence="2 8" id="KW-0812">Transmembrane</keyword>
<evidence type="ECO:0000259" key="10">
    <source>
        <dbReference type="PROSITE" id="PS50261"/>
    </source>
</evidence>
<evidence type="ECO:0000256" key="6">
    <source>
        <dbReference type="ARBA" id="ARBA00023170"/>
    </source>
</evidence>
<dbReference type="SUPFAM" id="SSF111418">
    <property type="entry name" value="Hormone receptor domain"/>
    <property type="match status" value="1"/>
</dbReference>
<proteinExistence type="predicted"/>
<dbReference type="PANTHER" id="PTHR45620">
    <property type="entry name" value="PDF RECEPTOR-LIKE PROTEIN-RELATED"/>
    <property type="match status" value="1"/>
</dbReference>
<protein>
    <submittedName>
        <fullName evidence="11">Calcitonin protein-related peptide type 1 receptor-like isoform X1</fullName>
    </submittedName>
</protein>
<evidence type="ECO:0000256" key="7">
    <source>
        <dbReference type="ARBA" id="ARBA00023224"/>
    </source>
</evidence>
<dbReference type="InterPro" id="IPR017981">
    <property type="entry name" value="GPCR_2-like_7TM"/>
</dbReference>
<feature type="chain" id="PRO_5044809500" evidence="9">
    <location>
        <begin position="21"/>
        <end position="447"/>
    </location>
</feature>
<dbReference type="Pfam" id="PF00002">
    <property type="entry name" value="7tm_2"/>
    <property type="match status" value="1"/>
</dbReference>
<accession>A0ABD2BDW9</accession>
<comment type="caution">
    <text evidence="11">The sequence shown here is derived from an EMBL/GenBank/DDBJ whole genome shotgun (WGS) entry which is preliminary data.</text>
</comment>
<evidence type="ECO:0000256" key="9">
    <source>
        <dbReference type="SAM" id="SignalP"/>
    </source>
</evidence>
<evidence type="ECO:0000256" key="2">
    <source>
        <dbReference type="ARBA" id="ARBA00022692"/>
    </source>
</evidence>
<dbReference type="InterPro" id="IPR036445">
    <property type="entry name" value="GPCR_2_extracell_dom_sf"/>
</dbReference>
<evidence type="ECO:0000256" key="1">
    <source>
        <dbReference type="ARBA" id="ARBA00004141"/>
    </source>
</evidence>
<dbReference type="AlphaFoldDB" id="A0ABD2BDW9"/>
<organism evidence="11 12">
    <name type="scientific">Vespula squamosa</name>
    <name type="common">Southern yellow jacket</name>
    <name type="synonym">Wasp</name>
    <dbReference type="NCBI Taxonomy" id="30214"/>
    <lineage>
        <taxon>Eukaryota</taxon>
        <taxon>Metazoa</taxon>
        <taxon>Ecdysozoa</taxon>
        <taxon>Arthropoda</taxon>
        <taxon>Hexapoda</taxon>
        <taxon>Insecta</taxon>
        <taxon>Pterygota</taxon>
        <taxon>Neoptera</taxon>
        <taxon>Endopterygota</taxon>
        <taxon>Hymenoptera</taxon>
        <taxon>Apocrita</taxon>
        <taxon>Aculeata</taxon>
        <taxon>Vespoidea</taxon>
        <taxon>Vespidae</taxon>
        <taxon>Vespinae</taxon>
        <taxon>Vespula</taxon>
    </lineage>
</organism>
<keyword evidence="3 8" id="KW-1133">Transmembrane helix</keyword>
<feature type="transmembrane region" description="Helical" evidence="8">
    <location>
        <begin position="88"/>
        <end position="107"/>
    </location>
</feature>
<feature type="transmembrane region" description="Helical" evidence="8">
    <location>
        <begin position="168"/>
        <end position="186"/>
    </location>
</feature>
<dbReference type="InterPro" id="IPR050332">
    <property type="entry name" value="GPCR_2"/>
</dbReference>
<feature type="signal peptide" evidence="9">
    <location>
        <begin position="1"/>
        <end position="20"/>
    </location>
</feature>
<dbReference type="PRINTS" id="PR00249">
    <property type="entry name" value="GPCRSECRETIN"/>
</dbReference>
<sequence>MAEQVTWFLFFLSVHPYTLSDGRPRAIDDPIRGNVVTLFMAMKAHKYCEINGTWFRHPVSHTIWSNYTTCINIEDLIWQQGINGIYEVGYAISLVALLLSLVILTYFRSLRCARITLHMNLFVSFVLNNALWLIWYRFVVANTNLLLTNSIICRLLHILLHYFLLTNYAWMLCEGFYLHTLLVLAFTSEHRLVNWLMALGWSMPGIIVTIYAILRTTSYDPMLDQRRQLHECVSLSGMRIDVVERFISLQHRTCSSDETTCWSSDRNETIEINASSFQSNDVIGTTSWSSLSSHSVQAAEEAPLGTRLRSYFSDYSLFPSDSPVQTEMGRYDAATETSEFLYGHYCLETNHPCRANDNVPKSSPFWDVDCFSLSARPQVRWRERRRCDYQSAMSVEPDKYEEDDHRQRQSVMQLVARRESNIANNNSHANVLLKRTESINEPDQTQC</sequence>
<dbReference type="PANTHER" id="PTHR45620:SF32">
    <property type="entry name" value="DIURETIC HORMONE 31 RECEPTOR, ISOFORM C"/>
    <property type="match status" value="1"/>
</dbReference>
<keyword evidence="6" id="KW-0675">Receptor</keyword>
<dbReference type="InterPro" id="IPR000832">
    <property type="entry name" value="GPCR_2_secretin-like"/>
</dbReference>
<dbReference type="GO" id="GO:0004930">
    <property type="term" value="F:G protein-coupled receptor activity"/>
    <property type="evidence" value="ECO:0007669"/>
    <property type="project" value="UniProtKB-KW"/>
</dbReference>
<dbReference type="Gene3D" id="4.10.1240.10">
    <property type="entry name" value="GPCR, family 2, extracellular hormone receptor domain"/>
    <property type="match status" value="1"/>
</dbReference>
<dbReference type="Proteomes" id="UP001607302">
    <property type="component" value="Unassembled WGS sequence"/>
</dbReference>
<evidence type="ECO:0000256" key="8">
    <source>
        <dbReference type="SAM" id="Phobius"/>
    </source>
</evidence>